<name>A0A382ANT8_9ZZZZ</name>
<organism evidence="3">
    <name type="scientific">marine metagenome</name>
    <dbReference type="NCBI Taxonomy" id="408172"/>
    <lineage>
        <taxon>unclassified sequences</taxon>
        <taxon>metagenomes</taxon>
        <taxon>ecological metagenomes</taxon>
    </lineage>
</organism>
<dbReference type="Pfam" id="PF00107">
    <property type="entry name" value="ADH_zinc_N"/>
    <property type="match status" value="1"/>
</dbReference>
<dbReference type="CDD" id="cd05288">
    <property type="entry name" value="PGDH"/>
    <property type="match status" value="1"/>
</dbReference>
<dbReference type="InterPro" id="IPR011032">
    <property type="entry name" value="GroES-like_sf"/>
</dbReference>
<dbReference type="AlphaFoldDB" id="A0A382ANT8"/>
<dbReference type="GO" id="GO:0016628">
    <property type="term" value="F:oxidoreductase activity, acting on the CH-CH group of donors, NAD or NADP as acceptor"/>
    <property type="evidence" value="ECO:0007669"/>
    <property type="project" value="InterPro"/>
</dbReference>
<reference evidence="3" key="1">
    <citation type="submission" date="2018-05" db="EMBL/GenBank/DDBJ databases">
        <authorList>
            <person name="Lanie J.A."/>
            <person name="Ng W.-L."/>
            <person name="Kazmierczak K.M."/>
            <person name="Andrzejewski T.M."/>
            <person name="Davidsen T.M."/>
            <person name="Wayne K.J."/>
            <person name="Tettelin H."/>
            <person name="Glass J.I."/>
            <person name="Rusch D."/>
            <person name="Podicherti R."/>
            <person name="Tsui H.-C.T."/>
            <person name="Winkler M.E."/>
        </authorList>
    </citation>
    <scope>NUCLEOTIDE SEQUENCE</scope>
</reference>
<evidence type="ECO:0000313" key="3">
    <source>
        <dbReference type="EMBL" id="SVB03210.1"/>
    </source>
</evidence>
<accession>A0A382ANT8</accession>
<evidence type="ECO:0000259" key="2">
    <source>
        <dbReference type="SMART" id="SM00829"/>
    </source>
</evidence>
<dbReference type="FunFam" id="3.40.50.720:FF:000121">
    <property type="entry name" value="Prostaglandin reductase 2"/>
    <property type="match status" value="1"/>
</dbReference>
<sequence>MNISNLPTAKKLILKKRPGKDFDEENFEVVEDLAKAPEKDELLIKVDTLAIDAWIRTTLHEGSYHDSAQEGNVISALGIGEVLISKSKKFQEGDFVSGPLGAQTHSTMHAAAFNKIHNPQLDPEVNIGLIGLTSGLTAYFGLIDVGKVKEGETVVVSGAAGGVGIIVCQLAKALGAKVIAIAGGPEKCSYLLNDLEMDHVIDYKNSDVENELESIAKDKIDVFFDNVGGDILDAVLDNLNAGARVAICGAISQYSDMKNVTGPKKYLKLAENYARMEGFTVMHFSEKFEEATQKLLSLYEEGKIVVPTHYENGIESFPRALKMLFTGGHTGKLMVKI</sequence>
<dbReference type="InterPro" id="IPR036291">
    <property type="entry name" value="NAD(P)-bd_dom_sf"/>
</dbReference>
<dbReference type="InterPro" id="IPR013149">
    <property type="entry name" value="ADH-like_C"/>
</dbReference>
<evidence type="ECO:0000256" key="1">
    <source>
        <dbReference type="ARBA" id="ARBA00023002"/>
    </source>
</evidence>
<dbReference type="InterPro" id="IPR045010">
    <property type="entry name" value="MDR_fam"/>
</dbReference>
<feature type="domain" description="Enoyl reductase (ER)" evidence="2">
    <location>
        <begin position="20"/>
        <end position="335"/>
    </location>
</feature>
<proteinExistence type="predicted"/>
<dbReference type="PANTHER" id="PTHR43205">
    <property type="entry name" value="PROSTAGLANDIN REDUCTASE"/>
    <property type="match status" value="1"/>
</dbReference>
<dbReference type="PANTHER" id="PTHR43205:SF42">
    <property type="entry name" value="ALCOHOL DEHYDROGENASE, ZINC-CONTAINING (AFU_ORTHOLOGUE AFUA_7G04530)"/>
    <property type="match status" value="1"/>
</dbReference>
<dbReference type="InterPro" id="IPR041694">
    <property type="entry name" value="ADH_N_2"/>
</dbReference>
<dbReference type="SUPFAM" id="SSF50129">
    <property type="entry name" value="GroES-like"/>
    <property type="match status" value="1"/>
</dbReference>
<protein>
    <recommendedName>
        <fullName evidence="2">Enoyl reductase (ER) domain-containing protein</fullName>
    </recommendedName>
</protein>
<dbReference type="SUPFAM" id="SSF51735">
    <property type="entry name" value="NAD(P)-binding Rossmann-fold domains"/>
    <property type="match status" value="1"/>
</dbReference>
<keyword evidence="1" id="KW-0560">Oxidoreductase</keyword>
<gene>
    <name evidence="3" type="ORF">METZ01_LOCUS156064</name>
</gene>
<dbReference type="EMBL" id="UINC01026197">
    <property type="protein sequence ID" value="SVB03210.1"/>
    <property type="molecule type" value="Genomic_DNA"/>
</dbReference>
<dbReference type="Pfam" id="PF16884">
    <property type="entry name" value="ADH_N_2"/>
    <property type="match status" value="1"/>
</dbReference>
<dbReference type="Gene3D" id="3.90.180.10">
    <property type="entry name" value="Medium-chain alcohol dehydrogenases, catalytic domain"/>
    <property type="match status" value="1"/>
</dbReference>
<dbReference type="SMART" id="SM00829">
    <property type="entry name" value="PKS_ER"/>
    <property type="match status" value="1"/>
</dbReference>
<dbReference type="InterPro" id="IPR020843">
    <property type="entry name" value="ER"/>
</dbReference>
<dbReference type="Gene3D" id="3.40.50.720">
    <property type="entry name" value="NAD(P)-binding Rossmann-like Domain"/>
    <property type="match status" value="1"/>
</dbReference>